<reference evidence="4" key="1">
    <citation type="journal article" date="2020" name="Stud. Mycol.">
        <title>101 Dothideomycetes genomes: a test case for predicting lifestyles and emergence of pathogens.</title>
        <authorList>
            <person name="Haridas S."/>
            <person name="Albert R."/>
            <person name="Binder M."/>
            <person name="Bloem J."/>
            <person name="Labutti K."/>
            <person name="Salamov A."/>
            <person name="Andreopoulos B."/>
            <person name="Baker S."/>
            <person name="Barry K."/>
            <person name="Bills G."/>
            <person name="Bluhm B."/>
            <person name="Cannon C."/>
            <person name="Castanera R."/>
            <person name="Culley D."/>
            <person name="Daum C."/>
            <person name="Ezra D."/>
            <person name="Gonzalez J."/>
            <person name="Henrissat B."/>
            <person name="Kuo A."/>
            <person name="Liang C."/>
            <person name="Lipzen A."/>
            <person name="Lutzoni F."/>
            <person name="Magnuson J."/>
            <person name="Mondo S."/>
            <person name="Nolan M."/>
            <person name="Ohm R."/>
            <person name="Pangilinan J."/>
            <person name="Park H.-J."/>
            <person name="Ramirez L."/>
            <person name="Alfaro M."/>
            <person name="Sun H."/>
            <person name="Tritt A."/>
            <person name="Yoshinaga Y."/>
            <person name="Zwiers L.-H."/>
            <person name="Turgeon B."/>
            <person name="Goodwin S."/>
            <person name="Spatafora J."/>
            <person name="Crous P."/>
            <person name="Grigoriev I."/>
        </authorList>
    </citation>
    <scope>NUCLEOTIDE SEQUENCE</scope>
    <source>
        <strain evidence="4">CBS 262.69</strain>
    </source>
</reference>
<dbReference type="GO" id="GO:0016491">
    <property type="term" value="F:oxidoreductase activity"/>
    <property type="evidence" value="ECO:0007669"/>
    <property type="project" value="UniProtKB-KW"/>
</dbReference>
<keyword evidence="2" id="KW-0175">Coiled coil</keyword>
<proteinExistence type="predicted"/>
<dbReference type="Gene3D" id="3.60.130.10">
    <property type="entry name" value="Clavaminate synthase-like"/>
    <property type="match status" value="1"/>
</dbReference>
<gene>
    <name evidence="4" type="ORF">EJ06DRAFT_470573</name>
</gene>
<name>A0A6G1I9F4_9PEZI</name>
<dbReference type="PANTHER" id="PTHR10696:SF54">
    <property type="entry name" value="FAMILY OXIDOREDUCTASE, PUTATIVE (AFU_ORTHOLOGUE AFUA_4G13850)-RELATED"/>
    <property type="match status" value="1"/>
</dbReference>
<keyword evidence="5" id="KW-1185">Reference proteome</keyword>
<evidence type="ECO:0000313" key="5">
    <source>
        <dbReference type="Proteomes" id="UP000799640"/>
    </source>
</evidence>
<sequence>MSIDSILAQPTRSPDIEWNPSFTWYEERVKFLSGLGLKRPTRVPKDFPNVVYEPWVWDGRDFRDEGQYVVHLQENDVAEIEEALATFKDRIGRLELADVNRRTFPLPQLKERLEDIAQELHRGIGFTVIRGLEPRNYSPLDNAIIYLGVTSYIAETRGCQDSSGNMFIHVKDLGNSIPNSDMRQSPYASNAQPFHNDVCDILAMYVQEQAVEGGESHLASCAKIYNEIAATRPDVIHTLADPSWIFDKHESPPRWNTRALLFNFGDKGPGFCFSRRPITGSPTSPRSTGVPAMTEAQAEAIDMVHFTAMKHRLTMKLKRGDIQLINNVAIQHARSEFRDSTIQRRHIVRLWLRNEQLAWGTPEGLERTWFEKYGESERRKIAKWNFLPGATRERILFRKDSCS</sequence>
<dbReference type="InterPro" id="IPR050411">
    <property type="entry name" value="AlphaKG_dependent_hydroxylases"/>
</dbReference>
<feature type="coiled-coil region" evidence="2">
    <location>
        <begin position="70"/>
        <end position="97"/>
    </location>
</feature>
<evidence type="ECO:0000259" key="3">
    <source>
        <dbReference type="Pfam" id="PF02668"/>
    </source>
</evidence>
<dbReference type="OrthoDB" id="272271at2759"/>
<dbReference type="InterPro" id="IPR003819">
    <property type="entry name" value="TauD/TfdA-like"/>
</dbReference>
<evidence type="ECO:0000256" key="2">
    <source>
        <dbReference type="SAM" id="Coils"/>
    </source>
</evidence>
<keyword evidence="1" id="KW-0560">Oxidoreductase</keyword>
<evidence type="ECO:0000256" key="1">
    <source>
        <dbReference type="ARBA" id="ARBA00023002"/>
    </source>
</evidence>
<dbReference type="SUPFAM" id="SSF51197">
    <property type="entry name" value="Clavaminate synthase-like"/>
    <property type="match status" value="1"/>
</dbReference>
<evidence type="ECO:0000313" key="4">
    <source>
        <dbReference type="EMBL" id="KAF2404615.1"/>
    </source>
</evidence>
<dbReference type="Proteomes" id="UP000799640">
    <property type="component" value="Unassembled WGS sequence"/>
</dbReference>
<dbReference type="InterPro" id="IPR042098">
    <property type="entry name" value="TauD-like_sf"/>
</dbReference>
<protein>
    <submittedName>
        <fullName evidence="4">Clavaminate synthase-like protein</fullName>
    </submittedName>
</protein>
<organism evidence="4 5">
    <name type="scientific">Trichodelitschia bisporula</name>
    <dbReference type="NCBI Taxonomy" id="703511"/>
    <lineage>
        <taxon>Eukaryota</taxon>
        <taxon>Fungi</taxon>
        <taxon>Dikarya</taxon>
        <taxon>Ascomycota</taxon>
        <taxon>Pezizomycotina</taxon>
        <taxon>Dothideomycetes</taxon>
        <taxon>Dothideomycetes incertae sedis</taxon>
        <taxon>Phaeotrichales</taxon>
        <taxon>Phaeotrichaceae</taxon>
        <taxon>Trichodelitschia</taxon>
    </lineage>
</organism>
<dbReference type="AlphaFoldDB" id="A0A6G1I9F4"/>
<dbReference type="Pfam" id="PF02668">
    <property type="entry name" value="TauD"/>
    <property type="match status" value="1"/>
</dbReference>
<accession>A0A6G1I9F4</accession>
<feature type="domain" description="TauD/TfdA-like" evidence="3">
    <location>
        <begin position="99"/>
        <end position="351"/>
    </location>
</feature>
<dbReference type="EMBL" id="ML996688">
    <property type="protein sequence ID" value="KAF2404615.1"/>
    <property type="molecule type" value="Genomic_DNA"/>
</dbReference>
<dbReference type="PANTHER" id="PTHR10696">
    <property type="entry name" value="GAMMA-BUTYROBETAINE HYDROXYLASE-RELATED"/>
    <property type="match status" value="1"/>
</dbReference>